<keyword evidence="5" id="KW-0732">Signal</keyword>
<evidence type="ECO:0000313" key="7">
    <source>
        <dbReference type="EMBL" id="RMJ03308.1"/>
    </source>
</evidence>
<dbReference type="InterPro" id="IPR018392">
    <property type="entry name" value="LysM"/>
</dbReference>
<feature type="domain" description="LysM" evidence="6">
    <location>
        <begin position="261"/>
        <end position="307"/>
    </location>
</feature>
<accession>A0A3M2RDJ1</accession>
<evidence type="ECO:0000313" key="8">
    <source>
        <dbReference type="Proteomes" id="UP000277212"/>
    </source>
</evidence>
<keyword evidence="2" id="KW-0843">Virulence</keyword>
<feature type="signal peptide" evidence="5">
    <location>
        <begin position="1"/>
        <end position="20"/>
    </location>
</feature>
<proteinExistence type="inferred from homology"/>
<dbReference type="OrthoDB" id="5985073at2759"/>
<evidence type="ECO:0000259" key="6">
    <source>
        <dbReference type="PROSITE" id="PS51782"/>
    </source>
</evidence>
<keyword evidence="8" id="KW-1185">Reference proteome</keyword>
<dbReference type="AlphaFoldDB" id="A0A3M2RDJ1"/>
<dbReference type="Gene3D" id="3.10.350.10">
    <property type="entry name" value="LysM domain"/>
    <property type="match status" value="2"/>
</dbReference>
<keyword evidence="1" id="KW-0147">Chitin-binding</keyword>
<dbReference type="PANTHER" id="PTHR34997">
    <property type="entry name" value="AM15"/>
    <property type="match status" value="1"/>
</dbReference>
<comment type="similarity">
    <text evidence="3">Belongs to the secreted LysM effector family.</text>
</comment>
<dbReference type="InterPro" id="IPR036779">
    <property type="entry name" value="LysM_dom_sf"/>
</dbReference>
<feature type="region of interest" description="Disordered" evidence="4">
    <location>
        <begin position="326"/>
        <end position="357"/>
    </location>
</feature>
<evidence type="ECO:0000256" key="3">
    <source>
        <dbReference type="ARBA" id="ARBA00044955"/>
    </source>
</evidence>
<comment type="caution">
    <text evidence="7">The sequence shown here is derived from an EMBL/GenBank/DDBJ whole genome shotgun (WGS) entry which is preliminary data.</text>
</comment>
<gene>
    <name evidence="7" type="ORF">CDV36_015166</name>
</gene>
<name>A0A3M2RDJ1_9HYPO</name>
<feature type="chain" id="PRO_5018177215" description="LysM domain-containing protein" evidence="5">
    <location>
        <begin position="21"/>
        <end position="357"/>
    </location>
</feature>
<feature type="domain" description="LysM" evidence="6">
    <location>
        <begin position="209"/>
        <end position="256"/>
    </location>
</feature>
<dbReference type="CDD" id="cd00118">
    <property type="entry name" value="LysM"/>
    <property type="match status" value="2"/>
</dbReference>
<sequence>MTAINRLVPLLGLCLGASTAFSIYNATDLEAKNVGDACVKALSANIACSTAIRPFMAPRVHASLRNVTLTNEICTGACSASLRKWFNTVASACANEDYGDGVPQRVGGYIWAGWNETCIKDPRTKRYCNDIIDEFTELKDDEEMPRDELCSVCYERKLAMMQSSSYSVYNRYYQSQLEKVYKTCGGSGPTEIPPPPKVEESMDFCLTEKYYTTKEGDTCDSIAKANPGVAGVFLYMGNQELIADCRKIPAGIKLCLPTTCPTYVVKPDDTCWSIERAQGLYIDDVEYFNSWINVDCSNLHKATDFYGKTICIGTFGSKHAGSWIQDEDKEADVASPALQLQHSSANGPVPKPKAPEE</sequence>
<evidence type="ECO:0000256" key="1">
    <source>
        <dbReference type="ARBA" id="ARBA00022669"/>
    </source>
</evidence>
<dbReference type="Pfam" id="PF01476">
    <property type="entry name" value="LysM"/>
    <property type="match status" value="2"/>
</dbReference>
<evidence type="ECO:0000256" key="5">
    <source>
        <dbReference type="SAM" id="SignalP"/>
    </source>
</evidence>
<dbReference type="Proteomes" id="UP000277212">
    <property type="component" value="Unassembled WGS sequence"/>
</dbReference>
<protein>
    <recommendedName>
        <fullName evidence="6">LysM domain-containing protein</fullName>
    </recommendedName>
</protein>
<evidence type="ECO:0000256" key="4">
    <source>
        <dbReference type="SAM" id="MobiDB-lite"/>
    </source>
</evidence>
<organism evidence="7 8">
    <name type="scientific">Fusarium kuroshium</name>
    <dbReference type="NCBI Taxonomy" id="2010991"/>
    <lineage>
        <taxon>Eukaryota</taxon>
        <taxon>Fungi</taxon>
        <taxon>Dikarya</taxon>
        <taxon>Ascomycota</taxon>
        <taxon>Pezizomycotina</taxon>
        <taxon>Sordariomycetes</taxon>
        <taxon>Hypocreomycetidae</taxon>
        <taxon>Hypocreales</taxon>
        <taxon>Nectriaceae</taxon>
        <taxon>Fusarium</taxon>
        <taxon>Fusarium solani species complex</taxon>
    </lineage>
</organism>
<dbReference type="STRING" id="2010991.A0A3M2RDJ1"/>
<dbReference type="EMBL" id="NKUJ01000539">
    <property type="protein sequence ID" value="RMJ03308.1"/>
    <property type="molecule type" value="Genomic_DNA"/>
</dbReference>
<dbReference type="GO" id="GO:0008061">
    <property type="term" value="F:chitin binding"/>
    <property type="evidence" value="ECO:0007669"/>
    <property type="project" value="UniProtKB-KW"/>
</dbReference>
<dbReference type="PROSITE" id="PS51782">
    <property type="entry name" value="LYSM"/>
    <property type="match status" value="2"/>
</dbReference>
<dbReference type="SUPFAM" id="SSF54106">
    <property type="entry name" value="LysM domain"/>
    <property type="match status" value="1"/>
</dbReference>
<reference evidence="7 8" key="1">
    <citation type="submission" date="2017-06" db="EMBL/GenBank/DDBJ databases">
        <title>Comparative genomic analysis of Ambrosia Fusariam Clade fungi.</title>
        <authorList>
            <person name="Stajich J.E."/>
            <person name="Carrillo J."/>
            <person name="Kijimoto T."/>
            <person name="Eskalen A."/>
            <person name="O'Donnell K."/>
            <person name="Kasson M."/>
        </authorList>
    </citation>
    <scope>NUCLEOTIDE SEQUENCE [LARGE SCALE GENOMIC DNA]</scope>
    <source>
        <strain evidence="7">UCR3666</strain>
    </source>
</reference>
<dbReference type="PANTHER" id="PTHR34997:SF16">
    <property type="entry name" value="LYSM DOMAIN-CONTAINING PROTEIN"/>
    <property type="match status" value="1"/>
</dbReference>
<dbReference type="InterPro" id="IPR052210">
    <property type="entry name" value="LysM1-like"/>
</dbReference>
<evidence type="ECO:0000256" key="2">
    <source>
        <dbReference type="ARBA" id="ARBA00023026"/>
    </source>
</evidence>
<dbReference type="SMART" id="SM00257">
    <property type="entry name" value="LysM"/>
    <property type="match status" value="2"/>
</dbReference>